<evidence type="ECO:0000256" key="3">
    <source>
        <dbReference type="ARBA" id="ARBA00023015"/>
    </source>
</evidence>
<reference evidence="6 7" key="1">
    <citation type="journal article" date="2014" name="PLoS ONE">
        <title>Physiological and genomic features of a novel sulfur-oxidizing gammaproteobacterium belonging to a previously uncultivated symbiotic lineage isolated from a hydrothermal vent.</title>
        <authorList>
            <person name="Nunoura T."/>
            <person name="Takaki Y."/>
            <person name="Kazama H."/>
            <person name="Kakuta J."/>
            <person name="Shimamura S."/>
            <person name="Makita H."/>
            <person name="Hirai M."/>
            <person name="Miyazaki M."/>
            <person name="Takai K."/>
        </authorList>
    </citation>
    <scope>NUCLEOTIDE SEQUENCE [LARGE SCALE GENOMIC DNA]</scope>
    <source>
        <strain evidence="6 7">Hiromi1</strain>
    </source>
</reference>
<dbReference type="GO" id="GO:0006355">
    <property type="term" value="P:regulation of DNA-templated transcription"/>
    <property type="evidence" value="ECO:0007669"/>
    <property type="project" value="InterPro"/>
</dbReference>
<evidence type="ECO:0000259" key="5">
    <source>
        <dbReference type="PROSITE" id="PS50045"/>
    </source>
</evidence>
<dbReference type="SMART" id="SM00989">
    <property type="entry name" value="V4R"/>
    <property type="match status" value="1"/>
</dbReference>
<dbReference type="GO" id="GO:0043565">
    <property type="term" value="F:sequence-specific DNA binding"/>
    <property type="evidence" value="ECO:0007669"/>
    <property type="project" value="InterPro"/>
</dbReference>
<dbReference type="PROSITE" id="PS00688">
    <property type="entry name" value="SIGMA54_INTERACT_3"/>
    <property type="match status" value="1"/>
</dbReference>
<accession>A0A7U6JGU2</accession>
<dbReference type="InterPro" id="IPR003593">
    <property type="entry name" value="AAA+_ATPase"/>
</dbReference>
<dbReference type="SMART" id="SM00382">
    <property type="entry name" value="AAA"/>
    <property type="match status" value="1"/>
</dbReference>
<dbReference type="Gene3D" id="1.10.10.60">
    <property type="entry name" value="Homeodomain-like"/>
    <property type="match status" value="1"/>
</dbReference>
<dbReference type="PANTHER" id="PTHR32071">
    <property type="entry name" value="TRANSCRIPTIONAL REGULATORY PROTEIN"/>
    <property type="match status" value="1"/>
</dbReference>
<dbReference type="InterPro" id="IPR024096">
    <property type="entry name" value="NO_sig/Golgi_transp_ligand-bd"/>
</dbReference>
<feature type="domain" description="Sigma-54 factor interaction" evidence="5">
    <location>
        <begin position="227"/>
        <end position="456"/>
    </location>
</feature>
<keyword evidence="7" id="KW-1185">Reference proteome</keyword>
<dbReference type="PROSITE" id="PS50045">
    <property type="entry name" value="SIGMA54_INTERACT_4"/>
    <property type="match status" value="1"/>
</dbReference>
<dbReference type="Pfam" id="PF02954">
    <property type="entry name" value="HTH_8"/>
    <property type="match status" value="1"/>
</dbReference>
<dbReference type="KEGG" id="tbn:TBH_C0936"/>
<evidence type="ECO:0000256" key="1">
    <source>
        <dbReference type="ARBA" id="ARBA00022741"/>
    </source>
</evidence>
<keyword evidence="3" id="KW-0805">Transcription regulation</keyword>
<dbReference type="InterPro" id="IPR025662">
    <property type="entry name" value="Sigma_54_int_dom_ATP-bd_1"/>
</dbReference>
<dbReference type="InterPro" id="IPR025944">
    <property type="entry name" value="Sigma_54_int_dom_CS"/>
</dbReference>
<dbReference type="Proteomes" id="UP000031631">
    <property type="component" value="Chromosome"/>
</dbReference>
<dbReference type="EMBL" id="AP012273">
    <property type="protein sequence ID" value="BAO43869.1"/>
    <property type="molecule type" value="Genomic_DNA"/>
</dbReference>
<dbReference type="InterPro" id="IPR002197">
    <property type="entry name" value="HTH_Fis"/>
</dbReference>
<evidence type="ECO:0000313" key="6">
    <source>
        <dbReference type="EMBL" id="BAO43869.1"/>
    </source>
</evidence>
<dbReference type="Gene3D" id="3.40.50.300">
    <property type="entry name" value="P-loop containing nucleotide triphosphate hydrolases"/>
    <property type="match status" value="1"/>
</dbReference>
<dbReference type="SUPFAM" id="SSF111126">
    <property type="entry name" value="Ligand-binding domain in the NO signalling and Golgi transport"/>
    <property type="match status" value="1"/>
</dbReference>
<dbReference type="InterPro" id="IPR058031">
    <property type="entry name" value="AAA_lid_NorR"/>
</dbReference>
<dbReference type="SUPFAM" id="SSF52540">
    <property type="entry name" value="P-loop containing nucleoside triphosphate hydrolases"/>
    <property type="match status" value="1"/>
</dbReference>
<dbReference type="Pfam" id="PF25601">
    <property type="entry name" value="AAA_lid_14"/>
    <property type="match status" value="1"/>
</dbReference>
<organism evidence="6 7">
    <name type="scientific">Thiolapillus brandeum</name>
    <dbReference type="NCBI Taxonomy" id="1076588"/>
    <lineage>
        <taxon>Bacteria</taxon>
        <taxon>Pseudomonadati</taxon>
        <taxon>Pseudomonadota</taxon>
        <taxon>Gammaproteobacteria</taxon>
        <taxon>Chromatiales</taxon>
        <taxon>Sedimenticolaceae</taxon>
        <taxon>Thiolapillus</taxon>
    </lineage>
</organism>
<evidence type="ECO:0000256" key="4">
    <source>
        <dbReference type="ARBA" id="ARBA00023163"/>
    </source>
</evidence>
<dbReference type="Pfam" id="PF00158">
    <property type="entry name" value="Sigma54_activat"/>
    <property type="match status" value="1"/>
</dbReference>
<dbReference type="AlphaFoldDB" id="A0A7U6JGU2"/>
<dbReference type="InterPro" id="IPR009057">
    <property type="entry name" value="Homeodomain-like_sf"/>
</dbReference>
<dbReference type="InterPro" id="IPR002078">
    <property type="entry name" value="Sigma_54_int"/>
</dbReference>
<evidence type="ECO:0000256" key="2">
    <source>
        <dbReference type="ARBA" id="ARBA00022840"/>
    </source>
</evidence>
<dbReference type="CDD" id="cd00009">
    <property type="entry name" value="AAA"/>
    <property type="match status" value="1"/>
</dbReference>
<keyword evidence="4" id="KW-0804">Transcription</keyword>
<sequence length="557" mass="61920">MTLPSMQDLKDKILFEDDKGCIWLGENRMLLLHAASFGALRKELIDSIGWDRASAMLMRMGFNSGTVDAQLARQTRPEATIEEMFAVGPQLHALEGIVHVKPVKLELDIGEGRFHGEFIWENSVEAEEHIRSFGKEDHPVCWNLAGYASGFSSAFMHKTILYKEVECVGQGDACCRIVGKPIEEWDRADEIHRMLVTDSMSETIELLRDELDELKSSCREVANPENIIGDSPAMQEALKLLRVAAESDVTVLMLGETGVGKEVFSNALQQMSKRHEKPFVAVNCAALPKDLVEAELFGVEKGAFTGAEKSRPGRFERADGGVLFLDEIGELSERAQAKLLRVLQTGEVERVGGTNVRKVDVRLIAATNKDLGEMVSESRFRADLFYRLNIFPITIPPLRERLEDLPKLVEKFITRNNAKHGKQVMGATDLVMDWFRRHPWPGNIRELENVIERGVLLAPNGKCIDTTHLFPCMEPDEPSGGTGLSSSGALVDKQDTGVSPLDALIGEGLSLDQIEQLLMERVLQETEGNVSAAARLLQVGDAQFRYRMKKHGITKGD</sequence>
<protein>
    <submittedName>
        <fullName evidence="6">Fis family transcriptional regulator</fullName>
    </submittedName>
</protein>
<keyword evidence="2" id="KW-0067">ATP-binding</keyword>
<dbReference type="OrthoDB" id="9804019at2"/>
<evidence type="ECO:0000313" key="7">
    <source>
        <dbReference type="Proteomes" id="UP000031631"/>
    </source>
</evidence>
<dbReference type="FunFam" id="3.40.50.300:FF:000006">
    <property type="entry name" value="DNA-binding transcriptional regulator NtrC"/>
    <property type="match status" value="1"/>
</dbReference>
<dbReference type="PRINTS" id="PR01590">
    <property type="entry name" value="HTHFIS"/>
</dbReference>
<dbReference type="InterPro" id="IPR010523">
    <property type="entry name" value="XylR_N"/>
</dbReference>
<proteinExistence type="predicted"/>
<dbReference type="InterPro" id="IPR027417">
    <property type="entry name" value="P-loop_NTPase"/>
</dbReference>
<name>A0A7U6JGU2_9GAMM</name>
<dbReference type="Gene3D" id="3.30.1380.20">
    <property type="entry name" value="Trafficking protein particle complex subunit 3"/>
    <property type="match status" value="1"/>
</dbReference>
<gene>
    <name evidence="6" type="ORF">TBH_C0936</name>
</gene>
<dbReference type="PANTHER" id="PTHR32071:SF113">
    <property type="entry name" value="ALGINATE BIOSYNTHESIS TRANSCRIPTIONAL REGULATORY PROTEIN ALGB"/>
    <property type="match status" value="1"/>
</dbReference>
<dbReference type="PROSITE" id="PS00675">
    <property type="entry name" value="SIGMA54_INTERACT_1"/>
    <property type="match status" value="1"/>
</dbReference>
<dbReference type="Pfam" id="PF02830">
    <property type="entry name" value="V4R"/>
    <property type="match status" value="1"/>
</dbReference>
<dbReference type="RefSeq" id="WP_041066039.1">
    <property type="nucleotide sequence ID" value="NZ_AP012273.1"/>
</dbReference>
<dbReference type="SUPFAM" id="SSF46689">
    <property type="entry name" value="Homeodomain-like"/>
    <property type="match status" value="1"/>
</dbReference>
<dbReference type="GO" id="GO:0005524">
    <property type="term" value="F:ATP binding"/>
    <property type="evidence" value="ECO:0007669"/>
    <property type="project" value="UniProtKB-KW"/>
</dbReference>
<dbReference type="Pfam" id="PF06505">
    <property type="entry name" value="XylR_N"/>
    <property type="match status" value="1"/>
</dbReference>
<dbReference type="Gene3D" id="1.10.8.60">
    <property type="match status" value="1"/>
</dbReference>
<keyword evidence="1" id="KW-0547">Nucleotide-binding</keyword>
<dbReference type="InterPro" id="IPR004096">
    <property type="entry name" value="V4R"/>
</dbReference>